<feature type="domain" description="DNA2/NAM7 helicase helicase" evidence="6">
    <location>
        <begin position="788"/>
        <end position="863"/>
    </location>
</feature>
<dbReference type="OrthoDB" id="6513042at2759"/>
<dbReference type="PANTHER" id="PTHR43788:SF8">
    <property type="entry name" value="DNA-BINDING PROTEIN SMUBP-2"/>
    <property type="match status" value="1"/>
</dbReference>
<keyword evidence="2" id="KW-0547">Nucleotide-binding</keyword>
<accession>A0A8H7Q967</accession>
<feature type="domain" description="DNA2/NAM7 helicase-like C-terminal" evidence="7">
    <location>
        <begin position="1068"/>
        <end position="1183"/>
    </location>
</feature>
<dbReference type="Pfam" id="PF13087">
    <property type="entry name" value="AAA_12"/>
    <property type="match status" value="1"/>
</dbReference>
<reference evidence="8" key="1">
    <citation type="submission" date="2020-12" db="EMBL/GenBank/DDBJ databases">
        <title>Metabolic potential, ecology and presence of endohyphal bacteria is reflected in genomic diversity of Mucoromycotina.</title>
        <authorList>
            <person name="Muszewska A."/>
            <person name="Okrasinska A."/>
            <person name="Steczkiewicz K."/>
            <person name="Drgas O."/>
            <person name="Orlowska M."/>
            <person name="Perlinska-Lenart U."/>
            <person name="Aleksandrzak-Piekarczyk T."/>
            <person name="Szatraj K."/>
            <person name="Zielenkiewicz U."/>
            <person name="Pilsyk S."/>
            <person name="Malc E."/>
            <person name="Mieczkowski P."/>
            <person name="Kruszewska J.S."/>
            <person name="Biernat P."/>
            <person name="Pawlowska J."/>
        </authorList>
    </citation>
    <scope>NUCLEOTIDE SEQUENCE</scope>
    <source>
        <strain evidence="8">WA0000051536</strain>
    </source>
</reference>
<sequence length="1255" mass="143993">MESVSVGYVTVSEPKRIIAPPSFSISQLASTYRFSCNKLIQLSGKKSNNKLKAPTSSITNAHFRRGELFEKSLKNSFDNVIDYTYTDPVDARLYLQSAQPGQCLYQLPLKVPNAWYEQFNIGRKYKIGTFIPDFIFVNGTGQHRTLRIVDAKAATGTTISHQFQVASYAYFLKYIIRNMRGMEVDIYGGVWLPGDLKEPQLFRLDFLNLKIEQFYLKELPEILSEKPVTWLFNNKCRGCSFVEHCRSEAGGTPGQTPYMTEAKVEALLPTDIEELAYRFSGLALKVPPPGESLPFYFKRAHDEDAPVFMGNPTLKFPHSTTNELYISLQMDPAYQRMYAYSIQLYNSKKRAMPYFCTSKSVKLGVHTVDKDFKDLVASLATDLDELIDWWCQVEAKMVIFLPTEYEKNCLQDILIKCIAVDKGVSLETQQAAKDVLWMIFSDSQMLLVDTDDIPDILDPTQAGPKIVIIEDILRENVALPVYGFYGLQDIAHYMVKKNHNVMTDSDIYDEWQYSGDVDQEVYDRTEMYFKVVQRYKGLASHYQRNTILDTKLFLLSPAELRVGPTRSFKSTYIGKLYFFKMLETVTACEKKRKERFKGFANDEEDKGGVLIKFLRFEDVESPVLRTKSRAARFRVIPRDDDDRPLDTLKVTTMLEYILVDDSDEGSLEAILFPDLKFRAQMQSLPLPAFDIYDINPTDNTILMKGTFKRAYLNEGEFYRIYQRYTDFTVDKALQTLRDVDQRGEQSIFVQLLKNPNQWAEQNVDHLKPGNLRIAVRRLRDEFGMSPSQQVISNKTMQRRLQIVWGPPGSGKTHFLALFVVWYLTYFADKSVRIGITAYTRAAVHNLLLRIAQVQRQRGGANFSLISMVRKVPKEPVEGMISCQASSLNRHLGKGAAVIGGTVWDWSKVRQTWPSEAGCDIFIIDEASQLLVSDAAIGIEMLKHRDGRLIVAGDHMVSSTDFLGDFFLGKGSRHDFGPSTIQLKDNWRMVRFTQLTDILRTCPDVLDAPKKNDELNGFFQQIYGDDYLARYPDIHCAYLKEVWEDGSNEHVRQALASDKAITLVKVQEKRNQMLQTEARVVATIVKWHLRYRINVNRPKPYAMIVTPHHRQRNAVLLLLKQEVNDGLVIVDTVEKMQGLECELVIACFTFLRTESESALDFLLDFRRWNVAVSRARCKVIVITTDQMLLPRGMNVFSKKETSEGWGFVSLLEQWASQHQAVVHWRDDDDDDEDDSDEDYGGFDRETLAFFFHTGLL</sequence>
<evidence type="ECO:0000256" key="2">
    <source>
        <dbReference type="ARBA" id="ARBA00022741"/>
    </source>
</evidence>
<evidence type="ECO:0000313" key="8">
    <source>
        <dbReference type="EMBL" id="KAG2188163.1"/>
    </source>
</evidence>
<name>A0A8H7Q967_9FUNG</name>
<evidence type="ECO:0000259" key="6">
    <source>
        <dbReference type="Pfam" id="PF13086"/>
    </source>
</evidence>
<dbReference type="Gene3D" id="3.40.50.300">
    <property type="entry name" value="P-loop containing nucleotide triphosphate hydrolases"/>
    <property type="match status" value="2"/>
</dbReference>
<dbReference type="Pfam" id="PF13086">
    <property type="entry name" value="AAA_11"/>
    <property type="match status" value="1"/>
</dbReference>
<dbReference type="InterPro" id="IPR041677">
    <property type="entry name" value="DNA2/NAM7_AAA_11"/>
</dbReference>
<keyword evidence="5" id="KW-0067">ATP-binding</keyword>
<dbReference type="InterPro" id="IPR041679">
    <property type="entry name" value="DNA2/NAM7-like_C"/>
</dbReference>
<dbReference type="InterPro" id="IPR011604">
    <property type="entry name" value="PDDEXK-like_dom_sf"/>
</dbReference>
<evidence type="ECO:0000256" key="4">
    <source>
        <dbReference type="ARBA" id="ARBA00022806"/>
    </source>
</evidence>
<dbReference type="Gene3D" id="3.90.320.10">
    <property type="match status" value="1"/>
</dbReference>
<keyword evidence="9" id="KW-1185">Reference proteome</keyword>
<dbReference type="GO" id="GO:0016787">
    <property type="term" value="F:hydrolase activity"/>
    <property type="evidence" value="ECO:0007669"/>
    <property type="project" value="UniProtKB-KW"/>
</dbReference>
<evidence type="ECO:0000313" key="9">
    <source>
        <dbReference type="Proteomes" id="UP000612746"/>
    </source>
</evidence>
<dbReference type="Proteomes" id="UP000612746">
    <property type="component" value="Unassembled WGS sequence"/>
</dbReference>
<evidence type="ECO:0000256" key="1">
    <source>
        <dbReference type="ARBA" id="ARBA00007913"/>
    </source>
</evidence>
<evidence type="ECO:0008006" key="10">
    <source>
        <dbReference type="Google" id="ProtNLM"/>
    </source>
</evidence>
<comment type="caution">
    <text evidence="8">The sequence shown here is derived from an EMBL/GenBank/DDBJ whole genome shotgun (WGS) entry which is preliminary data.</text>
</comment>
<dbReference type="InterPro" id="IPR050534">
    <property type="entry name" value="Coronavir_polyprotein_1ab"/>
</dbReference>
<dbReference type="AlphaFoldDB" id="A0A8H7Q967"/>
<keyword evidence="4" id="KW-0347">Helicase</keyword>
<dbReference type="SUPFAM" id="SSF52540">
    <property type="entry name" value="P-loop containing nucleoside triphosphate hydrolases"/>
    <property type="match status" value="1"/>
</dbReference>
<comment type="similarity">
    <text evidence="1">Belongs to the DNA2/NAM7 helicase family.</text>
</comment>
<gene>
    <name evidence="8" type="ORF">INT44_000914</name>
</gene>
<dbReference type="PANTHER" id="PTHR43788">
    <property type="entry name" value="DNA2/NAM7 HELICASE FAMILY MEMBER"/>
    <property type="match status" value="1"/>
</dbReference>
<proteinExistence type="inferred from homology"/>
<evidence type="ECO:0000256" key="3">
    <source>
        <dbReference type="ARBA" id="ARBA00022801"/>
    </source>
</evidence>
<dbReference type="InterPro" id="IPR027417">
    <property type="entry name" value="P-loop_NTPase"/>
</dbReference>
<dbReference type="EMBL" id="JAEPRA010000002">
    <property type="protein sequence ID" value="KAG2188163.1"/>
    <property type="molecule type" value="Genomic_DNA"/>
</dbReference>
<dbReference type="GO" id="GO:0043139">
    <property type="term" value="F:5'-3' DNA helicase activity"/>
    <property type="evidence" value="ECO:0007669"/>
    <property type="project" value="TreeGrafter"/>
</dbReference>
<keyword evidence="3" id="KW-0378">Hydrolase</keyword>
<protein>
    <recommendedName>
        <fullName evidence="10">DNA2/NAM7 helicase-like C-terminal domain-containing protein</fullName>
    </recommendedName>
</protein>
<organism evidence="8 9">
    <name type="scientific">Umbelopsis vinacea</name>
    <dbReference type="NCBI Taxonomy" id="44442"/>
    <lineage>
        <taxon>Eukaryota</taxon>
        <taxon>Fungi</taxon>
        <taxon>Fungi incertae sedis</taxon>
        <taxon>Mucoromycota</taxon>
        <taxon>Mucoromycotina</taxon>
        <taxon>Umbelopsidomycetes</taxon>
        <taxon>Umbelopsidales</taxon>
        <taxon>Umbelopsidaceae</taxon>
        <taxon>Umbelopsis</taxon>
    </lineage>
</organism>
<evidence type="ECO:0000259" key="7">
    <source>
        <dbReference type="Pfam" id="PF13087"/>
    </source>
</evidence>
<evidence type="ECO:0000256" key="5">
    <source>
        <dbReference type="ARBA" id="ARBA00022840"/>
    </source>
</evidence>
<dbReference type="GO" id="GO:0005524">
    <property type="term" value="F:ATP binding"/>
    <property type="evidence" value="ECO:0007669"/>
    <property type="project" value="UniProtKB-KW"/>
</dbReference>